<evidence type="ECO:0000313" key="1">
    <source>
        <dbReference type="EMBL" id="SEO48828.1"/>
    </source>
</evidence>
<name>A0A1H8Q481_9BRAD</name>
<organism evidence="1 2">
    <name type="scientific">Rhodopseudomonas pseudopalustris</name>
    <dbReference type="NCBI Taxonomy" id="1513892"/>
    <lineage>
        <taxon>Bacteria</taxon>
        <taxon>Pseudomonadati</taxon>
        <taxon>Pseudomonadota</taxon>
        <taxon>Alphaproteobacteria</taxon>
        <taxon>Hyphomicrobiales</taxon>
        <taxon>Nitrobacteraceae</taxon>
        <taxon>Rhodopseudomonas</taxon>
    </lineage>
</organism>
<dbReference type="Proteomes" id="UP000199615">
    <property type="component" value="Unassembled WGS sequence"/>
</dbReference>
<sequence length="54" mass="6001">MSEKCAEFDVKIAHDLQFLFDVSDQFAEHCILLLIGDLQSERAELPDTDSTASG</sequence>
<proteinExistence type="predicted"/>
<protein>
    <submittedName>
        <fullName evidence="1">Uncharacterized protein</fullName>
    </submittedName>
</protein>
<dbReference type="AlphaFoldDB" id="A0A1H8Q481"/>
<dbReference type="EMBL" id="FODT01000003">
    <property type="protein sequence ID" value="SEO48828.1"/>
    <property type="molecule type" value="Genomic_DNA"/>
</dbReference>
<keyword evidence="2" id="KW-1185">Reference proteome</keyword>
<evidence type="ECO:0000313" key="2">
    <source>
        <dbReference type="Proteomes" id="UP000199615"/>
    </source>
</evidence>
<reference evidence="2" key="1">
    <citation type="submission" date="2016-10" db="EMBL/GenBank/DDBJ databases">
        <authorList>
            <person name="Varghese N."/>
            <person name="Submissions S."/>
        </authorList>
    </citation>
    <scope>NUCLEOTIDE SEQUENCE [LARGE SCALE GENOMIC DNA]</scope>
    <source>
        <strain evidence="2">DSM 123</strain>
    </source>
</reference>
<gene>
    <name evidence="1" type="ORF">SAMN05444123_10343</name>
</gene>
<accession>A0A1H8Q481</accession>
<dbReference type="RefSeq" id="WP_175557622.1">
    <property type="nucleotide sequence ID" value="NZ_FODT01000003.1"/>
</dbReference>